<evidence type="ECO:0000256" key="1">
    <source>
        <dbReference type="ARBA" id="ARBA00004141"/>
    </source>
</evidence>
<dbReference type="Proteomes" id="UP000251545">
    <property type="component" value="Unassembled WGS sequence"/>
</dbReference>
<evidence type="ECO:0000313" key="7">
    <source>
        <dbReference type="Proteomes" id="UP000251545"/>
    </source>
</evidence>
<gene>
    <name evidence="6" type="ORF">CLV33_101192</name>
</gene>
<feature type="transmembrane region" description="Helical" evidence="5">
    <location>
        <begin position="55"/>
        <end position="74"/>
    </location>
</feature>
<organism evidence="6 7">
    <name type="scientific">Jejuia pallidilutea</name>
    <dbReference type="NCBI Taxonomy" id="504487"/>
    <lineage>
        <taxon>Bacteria</taxon>
        <taxon>Pseudomonadati</taxon>
        <taxon>Bacteroidota</taxon>
        <taxon>Flavobacteriia</taxon>
        <taxon>Flavobacteriales</taxon>
        <taxon>Flavobacteriaceae</taxon>
        <taxon>Jejuia</taxon>
    </lineage>
</organism>
<feature type="transmembrane region" description="Helical" evidence="5">
    <location>
        <begin position="206"/>
        <end position="228"/>
    </location>
</feature>
<evidence type="ECO:0000256" key="3">
    <source>
        <dbReference type="ARBA" id="ARBA00022989"/>
    </source>
</evidence>
<evidence type="ECO:0000256" key="2">
    <source>
        <dbReference type="ARBA" id="ARBA00022692"/>
    </source>
</evidence>
<feature type="transmembrane region" description="Helical" evidence="5">
    <location>
        <begin position="172"/>
        <end position="194"/>
    </location>
</feature>
<dbReference type="InterPro" id="IPR038770">
    <property type="entry name" value="Na+/solute_symporter_sf"/>
</dbReference>
<comment type="subcellular location">
    <subcellularLocation>
        <location evidence="1">Membrane</location>
        <topology evidence="1">Multi-pass membrane protein</topology>
    </subcellularLocation>
</comment>
<keyword evidence="3 5" id="KW-1133">Transmembrane helix</keyword>
<feature type="transmembrane region" description="Helical" evidence="5">
    <location>
        <begin position="7"/>
        <end position="24"/>
    </location>
</feature>
<evidence type="ECO:0000313" key="6">
    <source>
        <dbReference type="EMBL" id="PQV51270.1"/>
    </source>
</evidence>
<name>A0A362XDG4_9FLAO</name>
<dbReference type="InterPro" id="IPR002657">
    <property type="entry name" value="BilAc:Na_symport/Acr3"/>
</dbReference>
<reference evidence="6 7" key="1">
    <citation type="submission" date="2018-02" db="EMBL/GenBank/DDBJ databases">
        <title>Genomic Encyclopedia of Archaeal and Bacterial Type Strains, Phase II (KMG-II): from individual species to whole genera.</title>
        <authorList>
            <person name="Goeker M."/>
        </authorList>
    </citation>
    <scope>NUCLEOTIDE SEQUENCE [LARGE SCALE GENOMIC DNA]</scope>
    <source>
        <strain evidence="6 7">DSM 21165</strain>
    </source>
</reference>
<protein>
    <submittedName>
        <fullName evidence="6">BASS family bile acid:Na+ symporter</fullName>
    </submittedName>
</protein>
<dbReference type="InterPro" id="IPR004710">
    <property type="entry name" value="Bilac:Na_transpt"/>
</dbReference>
<dbReference type="Gene3D" id="1.20.1530.20">
    <property type="match status" value="1"/>
</dbReference>
<feature type="transmembrane region" description="Helical" evidence="5">
    <location>
        <begin position="30"/>
        <end position="48"/>
    </location>
</feature>
<feature type="transmembrane region" description="Helical" evidence="5">
    <location>
        <begin position="116"/>
        <end position="139"/>
    </location>
</feature>
<feature type="transmembrane region" description="Helical" evidence="5">
    <location>
        <begin position="145"/>
        <end position="165"/>
    </location>
</feature>
<accession>A0A362XDG4</accession>
<dbReference type="RefSeq" id="WP_105472326.1">
    <property type="nucleotide sequence ID" value="NZ_PVEO01000001.1"/>
</dbReference>
<dbReference type="PANTHER" id="PTHR10361">
    <property type="entry name" value="SODIUM-BILE ACID COTRANSPORTER"/>
    <property type="match status" value="1"/>
</dbReference>
<dbReference type="PANTHER" id="PTHR10361:SF28">
    <property type="entry name" value="P3 PROTEIN-RELATED"/>
    <property type="match status" value="1"/>
</dbReference>
<dbReference type="Pfam" id="PF01758">
    <property type="entry name" value="SBF"/>
    <property type="match status" value="1"/>
</dbReference>
<dbReference type="GO" id="GO:0016020">
    <property type="term" value="C:membrane"/>
    <property type="evidence" value="ECO:0007669"/>
    <property type="project" value="UniProtKB-SubCell"/>
</dbReference>
<feature type="transmembrane region" description="Helical" evidence="5">
    <location>
        <begin position="265"/>
        <end position="287"/>
    </location>
</feature>
<comment type="caution">
    <text evidence="6">The sequence shown here is derived from an EMBL/GenBank/DDBJ whole genome shotgun (WGS) entry which is preliminary data.</text>
</comment>
<keyword evidence="4 5" id="KW-0472">Membrane</keyword>
<keyword evidence="2 5" id="KW-0812">Transmembrane</keyword>
<dbReference type="AlphaFoldDB" id="A0A362XDG4"/>
<feature type="transmembrane region" description="Helical" evidence="5">
    <location>
        <begin position="240"/>
        <end position="259"/>
    </location>
</feature>
<proteinExistence type="predicted"/>
<dbReference type="EMBL" id="PVEO01000001">
    <property type="protein sequence ID" value="PQV51270.1"/>
    <property type="molecule type" value="Genomic_DNA"/>
</dbReference>
<evidence type="ECO:0000256" key="5">
    <source>
        <dbReference type="SAM" id="Phobius"/>
    </source>
</evidence>
<sequence>MKTVTKILLILACVIAIITGLMLIVNHFTWVGILVVTCFFLFAIAAANTKSYKRFSFTILIFGIVALAMFYPRLFIKIGDFNLKLLIVPLLQIIMFGMGTSMSIKDFKGVINMPKGVLIGLICQFTIMPVLGFTIASLFGFSSEIAAGIVLIGCSPSGLASNVMVYLAKANLALSITLTSIATLLAPFLTPLLMQTFAGEFIPIDVWQMMYSIVKMVILPIIAGLLFNQLFHGKLAWLDKILPIISMGAIALIIAIITASGRDSLLEIGLLLILAAIIHNSAGYFLGYWGCKLLKMKEADCRTIALEVGMQNGGLASGIAIEIGKVATVGLAPAVFGPWMNISGSALASWWRDRDPAEYDKN</sequence>
<evidence type="ECO:0000256" key="4">
    <source>
        <dbReference type="ARBA" id="ARBA00023136"/>
    </source>
</evidence>
<feature type="transmembrane region" description="Helical" evidence="5">
    <location>
        <begin position="86"/>
        <end position="104"/>
    </location>
</feature>